<proteinExistence type="predicted"/>
<organism evidence="1 2">
    <name type="scientific">Vitis vinifera</name>
    <name type="common">Grape</name>
    <dbReference type="NCBI Taxonomy" id="29760"/>
    <lineage>
        <taxon>Eukaryota</taxon>
        <taxon>Viridiplantae</taxon>
        <taxon>Streptophyta</taxon>
        <taxon>Embryophyta</taxon>
        <taxon>Tracheophyta</taxon>
        <taxon>Spermatophyta</taxon>
        <taxon>Magnoliopsida</taxon>
        <taxon>eudicotyledons</taxon>
        <taxon>Gunneridae</taxon>
        <taxon>Pentapetalae</taxon>
        <taxon>rosids</taxon>
        <taxon>Vitales</taxon>
        <taxon>Vitaceae</taxon>
        <taxon>Viteae</taxon>
        <taxon>Vitis</taxon>
    </lineage>
</organism>
<dbReference type="Proteomes" id="UP000288805">
    <property type="component" value="Unassembled WGS sequence"/>
</dbReference>
<evidence type="ECO:0000313" key="1">
    <source>
        <dbReference type="EMBL" id="RVW60711.1"/>
    </source>
</evidence>
<accession>A0A438FL65</accession>
<reference evidence="1 2" key="1">
    <citation type="journal article" date="2018" name="PLoS Genet.">
        <title>Population sequencing reveals clonal diversity and ancestral inbreeding in the grapevine cultivar Chardonnay.</title>
        <authorList>
            <person name="Roach M.J."/>
            <person name="Johnson D.L."/>
            <person name="Bohlmann J."/>
            <person name="van Vuuren H.J."/>
            <person name="Jones S.J."/>
            <person name="Pretorius I.S."/>
            <person name="Schmidt S.A."/>
            <person name="Borneman A.R."/>
        </authorList>
    </citation>
    <scope>NUCLEOTIDE SEQUENCE [LARGE SCALE GENOMIC DNA]</scope>
    <source>
        <strain evidence="2">cv. Chardonnay</strain>
        <tissue evidence="1">Leaf</tissue>
    </source>
</reference>
<protein>
    <submittedName>
        <fullName evidence="1">Uncharacterized protein</fullName>
    </submittedName>
</protein>
<name>A0A438FL65_VITVI</name>
<comment type="caution">
    <text evidence="1">The sequence shown here is derived from an EMBL/GenBank/DDBJ whole genome shotgun (WGS) entry which is preliminary data.</text>
</comment>
<sequence length="125" mass="14233">MANGRRNWKFFKSLVSEDGVILDNVESILEEIKHYFGKLFSKLSSGSWRIEGLDWSPISAENVEWMDCPFSKDEIHNAVMLLNKEKAIGPDGFTIGAFVEGRQILDAVLITNEVVDEKRRSREEG</sequence>
<gene>
    <name evidence="1" type="ORF">CK203_053040</name>
</gene>
<dbReference type="EMBL" id="QGNW01000847">
    <property type="protein sequence ID" value="RVW60711.1"/>
    <property type="molecule type" value="Genomic_DNA"/>
</dbReference>
<evidence type="ECO:0000313" key="2">
    <source>
        <dbReference type="Proteomes" id="UP000288805"/>
    </source>
</evidence>
<dbReference type="AlphaFoldDB" id="A0A438FL65"/>